<evidence type="ECO:0000313" key="1">
    <source>
        <dbReference type="EMBL" id="GFY54304.1"/>
    </source>
</evidence>
<keyword evidence="2" id="KW-1185">Reference proteome</keyword>
<name>A0A8X7C6N9_9ARAC</name>
<dbReference type="Proteomes" id="UP000886998">
    <property type="component" value="Unassembled WGS sequence"/>
</dbReference>
<comment type="caution">
    <text evidence="1">The sequence shown here is derived from an EMBL/GenBank/DDBJ whole genome shotgun (WGS) entry which is preliminary data.</text>
</comment>
<proteinExistence type="predicted"/>
<accession>A0A8X7C6N9</accession>
<evidence type="ECO:0000313" key="2">
    <source>
        <dbReference type="Proteomes" id="UP000886998"/>
    </source>
</evidence>
<organism evidence="1 2">
    <name type="scientific">Trichonephila inaurata madagascariensis</name>
    <dbReference type="NCBI Taxonomy" id="2747483"/>
    <lineage>
        <taxon>Eukaryota</taxon>
        <taxon>Metazoa</taxon>
        <taxon>Ecdysozoa</taxon>
        <taxon>Arthropoda</taxon>
        <taxon>Chelicerata</taxon>
        <taxon>Arachnida</taxon>
        <taxon>Araneae</taxon>
        <taxon>Araneomorphae</taxon>
        <taxon>Entelegynae</taxon>
        <taxon>Araneoidea</taxon>
        <taxon>Nephilidae</taxon>
        <taxon>Trichonephila</taxon>
        <taxon>Trichonephila inaurata</taxon>
    </lineage>
</organism>
<protein>
    <submittedName>
        <fullName evidence="1">Uncharacterized protein</fullName>
    </submittedName>
</protein>
<dbReference type="AlphaFoldDB" id="A0A8X7C6N9"/>
<dbReference type="EMBL" id="BMAV01009823">
    <property type="protein sequence ID" value="GFY54304.1"/>
    <property type="molecule type" value="Genomic_DNA"/>
</dbReference>
<sequence length="131" mass="14717">MLRRRPSLAISGISVMSVAKNTANRLVVCTVVFNCSSARGDRIWTLGWSGTSIYFAGVEAFRCCVLHGQRYSWVRWREMRAGGASRERQMALLLCTSLRLAAKCSRKLWTKFVEPYGWEGSSTQPIFSSEG</sequence>
<gene>
    <name evidence="1" type="ORF">TNIN_442561</name>
</gene>
<reference evidence="1" key="1">
    <citation type="submission" date="2020-08" db="EMBL/GenBank/DDBJ databases">
        <title>Multicomponent nature underlies the extraordinary mechanical properties of spider dragline silk.</title>
        <authorList>
            <person name="Kono N."/>
            <person name="Nakamura H."/>
            <person name="Mori M."/>
            <person name="Yoshida Y."/>
            <person name="Ohtoshi R."/>
            <person name="Malay A.D."/>
            <person name="Moran D.A.P."/>
            <person name="Tomita M."/>
            <person name="Numata K."/>
            <person name="Arakawa K."/>
        </authorList>
    </citation>
    <scope>NUCLEOTIDE SEQUENCE</scope>
</reference>